<dbReference type="Proteomes" id="UP000634139">
    <property type="component" value="Unassembled WGS sequence"/>
</dbReference>
<dbReference type="InterPro" id="IPR036259">
    <property type="entry name" value="MFS_trans_sf"/>
</dbReference>
<comment type="caution">
    <text evidence="3">The sequence shown here is derived from an EMBL/GenBank/DDBJ whole genome shotgun (WGS) entry which is preliminary data.</text>
</comment>
<dbReference type="SUPFAM" id="SSF103473">
    <property type="entry name" value="MFS general substrate transporter"/>
    <property type="match status" value="1"/>
</dbReference>
<gene>
    <name evidence="3" type="ORF">GCM10011617_22200</name>
</gene>
<name>A0A918VIB1_9SPHN</name>
<dbReference type="AlphaFoldDB" id="A0A918VIB1"/>
<dbReference type="GO" id="GO:0008643">
    <property type="term" value="P:carbohydrate transport"/>
    <property type="evidence" value="ECO:0007669"/>
    <property type="project" value="InterPro"/>
</dbReference>
<keyword evidence="2" id="KW-0812">Transmembrane</keyword>
<feature type="transmembrane region" description="Helical" evidence="2">
    <location>
        <begin position="130"/>
        <end position="155"/>
    </location>
</feature>
<dbReference type="Gene3D" id="1.20.1250.20">
    <property type="entry name" value="MFS general substrate transporter like domains"/>
    <property type="match status" value="1"/>
</dbReference>
<feature type="transmembrane region" description="Helical" evidence="2">
    <location>
        <begin position="62"/>
        <end position="81"/>
    </location>
</feature>
<feature type="transmembrane region" description="Helical" evidence="2">
    <location>
        <begin position="339"/>
        <end position="361"/>
    </location>
</feature>
<keyword evidence="2" id="KW-0472">Membrane</keyword>
<evidence type="ECO:0000256" key="2">
    <source>
        <dbReference type="SAM" id="Phobius"/>
    </source>
</evidence>
<dbReference type="GO" id="GO:0015293">
    <property type="term" value="F:symporter activity"/>
    <property type="evidence" value="ECO:0007669"/>
    <property type="project" value="InterPro"/>
</dbReference>
<feature type="transmembrane region" description="Helical" evidence="2">
    <location>
        <begin position="367"/>
        <end position="393"/>
    </location>
</feature>
<dbReference type="InterPro" id="IPR039672">
    <property type="entry name" value="MFS_2"/>
</dbReference>
<protein>
    <submittedName>
        <fullName evidence="3">Uncharacterized protein</fullName>
    </submittedName>
</protein>
<accession>A0A918VIB1</accession>
<dbReference type="PANTHER" id="PTHR11328">
    <property type="entry name" value="MAJOR FACILITATOR SUPERFAMILY DOMAIN-CONTAINING PROTEIN"/>
    <property type="match status" value="1"/>
</dbReference>
<feature type="transmembrane region" description="Helical" evidence="2">
    <location>
        <begin position="175"/>
        <end position="197"/>
    </location>
</feature>
<feature type="transmembrane region" description="Helical" evidence="2">
    <location>
        <begin position="414"/>
        <end position="438"/>
    </location>
</feature>
<feature type="transmembrane region" description="Helical" evidence="2">
    <location>
        <begin position="271"/>
        <end position="291"/>
    </location>
</feature>
<dbReference type="EMBL" id="BMZD01000005">
    <property type="protein sequence ID" value="GHA01062.1"/>
    <property type="molecule type" value="Genomic_DNA"/>
</dbReference>
<evidence type="ECO:0000313" key="3">
    <source>
        <dbReference type="EMBL" id="GHA01062.1"/>
    </source>
</evidence>
<comment type="similarity">
    <text evidence="1">Belongs to the sodium:galactoside symporter (TC 2.A.2) family.</text>
</comment>
<evidence type="ECO:0000256" key="1">
    <source>
        <dbReference type="ARBA" id="ARBA00009617"/>
    </source>
</evidence>
<feature type="transmembrane region" description="Helical" evidence="2">
    <location>
        <begin position="209"/>
        <end position="232"/>
    </location>
</feature>
<feature type="transmembrane region" description="Helical" evidence="2">
    <location>
        <begin position="102"/>
        <end position="124"/>
    </location>
</feature>
<feature type="transmembrane region" description="Helical" evidence="2">
    <location>
        <begin position="458"/>
        <end position="478"/>
    </location>
</feature>
<reference evidence="3" key="2">
    <citation type="submission" date="2020-09" db="EMBL/GenBank/DDBJ databases">
        <authorList>
            <person name="Sun Q."/>
            <person name="Kim S."/>
        </authorList>
    </citation>
    <scope>NUCLEOTIDE SEQUENCE</scope>
    <source>
        <strain evidence="3">KCTC 32422</strain>
    </source>
</reference>
<dbReference type="PANTHER" id="PTHR11328:SF24">
    <property type="entry name" value="MAJOR FACILITATOR SUPERFAMILY (MFS) PROFILE DOMAIN-CONTAINING PROTEIN"/>
    <property type="match status" value="1"/>
</dbReference>
<sequence>MGTDPRQSGVAAVALDQSVNSQGGRLNWPVRLAWMVCAMPELLKSFAWDAFVLFFYAQVVGLNGWLLGVAIAVIIVFDTVVDPWIGALSDRLSGTRLGRRHTLMFAAILPFTVGIAAVFAPPAGMAQGQILAWLLGWGLLARCGISLWTVPAYALGGDLTLDTAERRLVAVLRNIGNQIIILTVPAAAFGLFFVHSAAFPKPQLNPAPYAPFGLFVALLGGVLMLVGALGTLRRARLIERTSAPAAAPEAATGPLAILRAMVRAVRITPNIGRLLCVAFLVLFTNSVINQLSLHLATYFWQLDQTWTPRLLMGATFGSILAMLLAPLFLRLFTTRAAMMLGLGGFFLAQALAIVLPLAGLAPAAGTAAVGALIFALRFAGGLAYGLYVVPFNVVTYEIGDEHEADTGRPAQGMVASFMFIGLQLGSGAVALLAGSFLGLIDFPVGLPVEQMPPEKVEALAWFVLALIVLAGGAMARLVGTFRIDSDKLAKVRAAREGE</sequence>
<keyword evidence="2" id="KW-1133">Transmembrane helix</keyword>
<dbReference type="GO" id="GO:0005886">
    <property type="term" value="C:plasma membrane"/>
    <property type="evidence" value="ECO:0007669"/>
    <property type="project" value="TreeGrafter"/>
</dbReference>
<proteinExistence type="inferred from homology"/>
<evidence type="ECO:0000313" key="4">
    <source>
        <dbReference type="Proteomes" id="UP000634139"/>
    </source>
</evidence>
<organism evidence="3 4">
    <name type="scientific">Novosphingobium arvoryzae</name>
    <dbReference type="NCBI Taxonomy" id="1256514"/>
    <lineage>
        <taxon>Bacteria</taxon>
        <taxon>Pseudomonadati</taxon>
        <taxon>Pseudomonadota</taxon>
        <taxon>Alphaproteobacteria</taxon>
        <taxon>Sphingomonadales</taxon>
        <taxon>Sphingomonadaceae</taxon>
        <taxon>Novosphingobium</taxon>
    </lineage>
</organism>
<dbReference type="Pfam" id="PF13347">
    <property type="entry name" value="MFS_2"/>
    <property type="match status" value="1"/>
</dbReference>
<keyword evidence="4" id="KW-1185">Reference proteome</keyword>
<reference evidence="3" key="1">
    <citation type="journal article" date="2014" name="Int. J. Syst. Evol. Microbiol.">
        <title>Complete genome sequence of Corynebacterium casei LMG S-19264T (=DSM 44701T), isolated from a smear-ripened cheese.</title>
        <authorList>
            <consortium name="US DOE Joint Genome Institute (JGI-PGF)"/>
            <person name="Walter F."/>
            <person name="Albersmeier A."/>
            <person name="Kalinowski J."/>
            <person name="Ruckert C."/>
        </authorList>
    </citation>
    <scope>NUCLEOTIDE SEQUENCE</scope>
    <source>
        <strain evidence="3">KCTC 32422</strain>
    </source>
</reference>
<feature type="transmembrane region" description="Helical" evidence="2">
    <location>
        <begin position="311"/>
        <end position="332"/>
    </location>
</feature>